<keyword evidence="3" id="KW-0963">Cytoplasm</keyword>
<evidence type="ECO:0000256" key="7">
    <source>
        <dbReference type="ARBA" id="ARBA00022777"/>
    </source>
</evidence>
<evidence type="ECO:0000256" key="2">
    <source>
        <dbReference type="ARBA" id="ARBA00022448"/>
    </source>
</evidence>
<evidence type="ECO:0000259" key="8">
    <source>
        <dbReference type="PROSITE" id="PS51101"/>
    </source>
</evidence>
<dbReference type="SUPFAM" id="SSF52728">
    <property type="entry name" value="PTS IIb component"/>
    <property type="match status" value="1"/>
</dbReference>
<dbReference type="GO" id="GO:0008982">
    <property type="term" value="F:protein-N(PI)-phosphohistidine-sugar phosphotransferase activity"/>
    <property type="evidence" value="ECO:0007669"/>
    <property type="project" value="InterPro"/>
</dbReference>
<gene>
    <name evidence="9" type="ORF">Aargi30884_00060</name>
</gene>
<keyword evidence="2" id="KW-0813">Transport</keyword>
<name>A0A6N4TED6_9FIRM</name>
<keyword evidence="6" id="KW-0598">Phosphotransferase system</keyword>
<dbReference type="RefSeq" id="WP_115714426.1">
    <property type="nucleotide sequence ID" value="NZ_AP019695.1"/>
</dbReference>
<accession>A0A6N4TED6</accession>
<reference evidence="10" key="1">
    <citation type="submission" date="2019-05" db="EMBL/GenBank/DDBJ databases">
        <title>Complete genome sequencing of Absiella argi strain JCM 30884.</title>
        <authorList>
            <person name="Sakamoto M."/>
            <person name="Murakami T."/>
            <person name="Mori H."/>
        </authorList>
    </citation>
    <scope>NUCLEOTIDE SEQUENCE [LARGE SCALE GENOMIC DNA]</scope>
    <source>
        <strain evidence="10">JCM 30884</strain>
    </source>
</reference>
<dbReference type="PROSITE" id="PS51101">
    <property type="entry name" value="PTS_EIIB_TYPE_4"/>
    <property type="match status" value="1"/>
</dbReference>
<dbReference type="Gene3D" id="3.40.35.10">
    <property type="entry name" value="Phosphotransferase system, sorbose subfamily IIB component"/>
    <property type="match status" value="1"/>
</dbReference>
<keyword evidence="4" id="KW-0762">Sugar transport</keyword>
<protein>
    <submittedName>
        <fullName evidence="9">PTS sorbose transporter subunit IIB</fullName>
    </submittedName>
</protein>
<dbReference type="AlphaFoldDB" id="A0A6N4TED6"/>
<evidence type="ECO:0000256" key="5">
    <source>
        <dbReference type="ARBA" id="ARBA00022679"/>
    </source>
</evidence>
<dbReference type="Pfam" id="PF03830">
    <property type="entry name" value="PTSIIB_sorb"/>
    <property type="match status" value="1"/>
</dbReference>
<dbReference type="Proteomes" id="UP000464754">
    <property type="component" value="Chromosome"/>
</dbReference>
<sequence length="162" mass="18458">MKIVLSRIDNRLLHGITATQWAPKTKAQRVMIIDDVVANNEMMKSTMKLARPAGMAISIIPLETALDNFKANKYDGQSIFIIVKRVETLKRLIDEANVPIKEINIGATAQIENEDEVLRVNRFTTIDEEEKKIYLELMDKGVDIYAKYLVADPKQDLKDLLK</sequence>
<dbReference type="KEGG" id="aarg:Aargi30884_00060"/>
<keyword evidence="5" id="KW-0808">Transferase</keyword>
<evidence type="ECO:0000256" key="3">
    <source>
        <dbReference type="ARBA" id="ARBA00022490"/>
    </source>
</evidence>
<feature type="domain" description="PTS EIIB type-4" evidence="8">
    <location>
        <begin position="1"/>
        <end position="162"/>
    </location>
</feature>
<dbReference type="EMBL" id="AP019695">
    <property type="protein sequence ID" value="BBK21103.1"/>
    <property type="molecule type" value="Genomic_DNA"/>
</dbReference>
<organism evidence="9 10">
    <name type="scientific">Amedibacterium intestinale</name>
    <dbReference type="NCBI Taxonomy" id="2583452"/>
    <lineage>
        <taxon>Bacteria</taxon>
        <taxon>Bacillati</taxon>
        <taxon>Bacillota</taxon>
        <taxon>Erysipelotrichia</taxon>
        <taxon>Erysipelotrichales</taxon>
        <taxon>Erysipelotrichaceae</taxon>
        <taxon>Amedibacterium</taxon>
    </lineage>
</organism>
<evidence type="ECO:0000313" key="10">
    <source>
        <dbReference type="Proteomes" id="UP000464754"/>
    </source>
</evidence>
<dbReference type="GO" id="GO:0016301">
    <property type="term" value="F:kinase activity"/>
    <property type="evidence" value="ECO:0007669"/>
    <property type="project" value="UniProtKB-KW"/>
</dbReference>
<evidence type="ECO:0000256" key="4">
    <source>
        <dbReference type="ARBA" id="ARBA00022597"/>
    </source>
</evidence>
<comment type="subcellular location">
    <subcellularLocation>
        <location evidence="1">Cytoplasm</location>
    </subcellularLocation>
</comment>
<dbReference type="InterPro" id="IPR004720">
    <property type="entry name" value="PTS_IIB_sorbose-sp"/>
</dbReference>
<keyword evidence="7" id="KW-0418">Kinase</keyword>
<dbReference type="GO" id="GO:0009401">
    <property type="term" value="P:phosphoenolpyruvate-dependent sugar phosphotransferase system"/>
    <property type="evidence" value="ECO:0007669"/>
    <property type="project" value="UniProtKB-KW"/>
</dbReference>
<keyword evidence="10" id="KW-1185">Reference proteome</keyword>
<evidence type="ECO:0000313" key="9">
    <source>
        <dbReference type="EMBL" id="BBK21103.1"/>
    </source>
</evidence>
<proteinExistence type="predicted"/>
<evidence type="ECO:0000256" key="1">
    <source>
        <dbReference type="ARBA" id="ARBA00004496"/>
    </source>
</evidence>
<dbReference type="GO" id="GO:0005737">
    <property type="term" value="C:cytoplasm"/>
    <property type="evidence" value="ECO:0007669"/>
    <property type="project" value="UniProtKB-SubCell"/>
</dbReference>
<evidence type="ECO:0000256" key="6">
    <source>
        <dbReference type="ARBA" id="ARBA00022683"/>
    </source>
</evidence>
<dbReference type="InterPro" id="IPR036667">
    <property type="entry name" value="PTS_IIB_sorbose-sp_sf"/>
</dbReference>